<dbReference type="Proteomes" id="UP000007463">
    <property type="component" value="Chromosome"/>
</dbReference>
<accession>F2IB73</accession>
<dbReference type="HOGENOM" id="CLU_1913968_0_0_10"/>
<dbReference type="RefSeq" id="WP_013684930.1">
    <property type="nucleotide sequence ID" value="NC_015321.1"/>
</dbReference>
<reference evidence="3" key="2">
    <citation type="submission" date="2011-02" db="EMBL/GenBank/DDBJ databases">
        <title>The complete genome of Fluviicola taffensis DSM 16823.</title>
        <authorList>
            <consortium name="US DOE Joint Genome Institute (JGI-PGF)"/>
            <person name="Lucas S."/>
            <person name="Copeland A."/>
            <person name="Lapidus A."/>
            <person name="Bruce D."/>
            <person name="Goodwin L."/>
            <person name="Pitluck S."/>
            <person name="Kyrpides N."/>
            <person name="Mavromatis K."/>
            <person name="Ivanova N."/>
            <person name="Mikhailova N."/>
            <person name="Pagani I."/>
            <person name="Chertkov O."/>
            <person name="Detter J.C."/>
            <person name="Han C."/>
            <person name="Tapia R."/>
            <person name="Land M."/>
            <person name="Hauser L."/>
            <person name="Markowitz V."/>
            <person name="Cheng J.-F."/>
            <person name="Hugenholtz P."/>
            <person name="Woyke T."/>
            <person name="Wu D."/>
            <person name="Tindall B."/>
            <person name="Pomrenke H.G."/>
            <person name="Brambilla E."/>
            <person name="Klenk H.-P."/>
            <person name="Eisen J.A."/>
        </authorList>
    </citation>
    <scope>NUCLEOTIDE SEQUENCE [LARGE SCALE GENOMIC DNA]</scope>
    <source>
        <strain evidence="3">DSM 16823 / RW262 / RW262</strain>
    </source>
</reference>
<sequence length="132" mass="14944">MQTHLKEMPQLVVISIAIIILILSKLEGSVLFRAFNFILLMIFTYCFVFQSIYLLWNWINPNRGLTELDGKMVHVGMDLSGIPIGLVSLIIAVIVSIINLKNNKGNSIKIERYLAIATIISSSLIFIYFELI</sequence>
<protein>
    <submittedName>
        <fullName evidence="2">Uncharacterized protein</fullName>
    </submittedName>
</protein>
<keyword evidence="3" id="KW-1185">Reference proteome</keyword>
<dbReference type="EMBL" id="CP002542">
    <property type="protein sequence ID" value="AEA42156.1"/>
    <property type="molecule type" value="Genomic_DNA"/>
</dbReference>
<proteinExistence type="predicted"/>
<organism evidence="2 3">
    <name type="scientific">Fluviicola taffensis (strain DSM 16823 / NCIMB 13979 / RW262)</name>
    <dbReference type="NCBI Taxonomy" id="755732"/>
    <lineage>
        <taxon>Bacteria</taxon>
        <taxon>Pseudomonadati</taxon>
        <taxon>Bacteroidota</taxon>
        <taxon>Flavobacteriia</taxon>
        <taxon>Flavobacteriales</taxon>
        <taxon>Crocinitomicaceae</taxon>
        <taxon>Fluviicola</taxon>
    </lineage>
</organism>
<evidence type="ECO:0000313" key="2">
    <source>
        <dbReference type="EMBL" id="AEA42156.1"/>
    </source>
</evidence>
<name>F2IB73_FLUTR</name>
<keyword evidence="1" id="KW-0472">Membrane</keyword>
<reference evidence="2 3" key="1">
    <citation type="journal article" date="2011" name="Stand. Genomic Sci.">
        <title>Complete genome sequence of the gliding freshwater bacterium Fluviicola taffensis type strain (RW262).</title>
        <authorList>
            <person name="Woyke T."/>
            <person name="Chertkov O."/>
            <person name="Lapidus A."/>
            <person name="Nolan M."/>
            <person name="Lucas S."/>
            <person name="Del Rio T.G."/>
            <person name="Tice H."/>
            <person name="Cheng J.F."/>
            <person name="Tapia R."/>
            <person name="Han C."/>
            <person name="Goodwin L."/>
            <person name="Pitluck S."/>
            <person name="Liolios K."/>
            <person name="Pagani I."/>
            <person name="Ivanova N."/>
            <person name="Huntemann M."/>
            <person name="Mavromatis K."/>
            <person name="Mikhailova N."/>
            <person name="Pati A."/>
            <person name="Chen A."/>
            <person name="Palaniappan K."/>
            <person name="Land M."/>
            <person name="Hauser L."/>
            <person name="Brambilla E.M."/>
            <person name="Rohde M."/>
            <person name="Mwirichia R."/>
            <person name="Sikorski J."/>
            <person name="Tindall B.J."/>
            <person name="Goker M."/>
            <person name="Bristow J."/>
            <person name="Eisen J.A."/>
            <person name="Markowitz V."/>
            <person name="Hugenholtz P."/>
            <person name="Klenk H.P."/>
            <person name="Kyrpides N.C."/>
        </authorList>
    </citation>
    <scope>NUCLEOTIDE SEQUENCE [LARGE SCALE GENOMIC DNA]</scope>
    <source>
        <strain evidence="3">DSM 16823 / RW262 / RW262</strain>
    </source>
</reference>
<feature type="transmembrane region" description="Helical" evidence="1">
    <location>
        <begin position="12"/>
        <end position="32"/>
    </location>
</feature>
<evidence type="ECO:0000313" key="3">
    <source>
        <dbReference type="Proteomes" id="UP000007463"/>
    </source>
</evidence>
<feature type="transmembrane region" description="Helical" evidence="1">
    <location>
        <begin position="37"/>
        <end position="59"/>
    </location>
</feature>
<dbReference type="AlphaFoldDB" id="F2IB73"/>
<feature type="transmembrane region" description="Helical" evidence="1">
    <location>
        <begin position="112"/>
        <end position="129"/>
    </location>
</feature>
<dbReference type="STRING" id="755732.Fluta_0146"/>
<keyword evidence="1" id="KW-0812">Transmembrane</keyword>
<dbReference type="KEGG" id="fte:Fluta_0146"/>
<gene>
    <name evidence="2" type="ordered locus">Fluta_0146</name>
</gene>
<dbReference type="OrthoDB" id="10015664at2"/>
<keyword evidence="1" id="KW-1133">Transmembrane helix</keyword>
<evidence type="ECO:0000256" key="1">
    <source>
        <dbReference type="SAM" id="Phobius"/>
    </source>
</evidence>
<feature type="transmembrane region" description="Helical" evidence="1">
    <location>
        <begin position="79"/>
        <end position="100"/>
    </location>
</feature>